<evidence type="ECO:0000256" key="3">
    <source>
        <dbReference type="RuleBase" id="RU003718"/>
    </source>
</evidence>
<gene>
    <name evidence="5" type="ORF">GMARGA_LOCUS5543</name>
</gene>
<evidence type="ECO:0000256" key="4">
    <source>
        <dbReference type="SAM" id="Phobius"/>
    </source>
</evidence>
<dbReference type="Proteomes" id="UP000789901">
    <property type="component" value="Unassembled WGS sequence"/>
</dbReference>
<dbReference type="PANTHER" id="PTHR48043">
    <property type="entry name" value="EG:EG0003.4 PROTEIN-RELATED"/>
    <property type="match status" value="1"/>
</dbReference>
<reference evidence="5 6" key="1">
    <citation type="submission" date="2021-06" db="EMBL/GenBank/DDBJ databases">
        <authorList>
            <person name="Kallberg Y."/>
            <person name="Tangrot J."/>
            <person name="Rosling A."/>
        </authorList>
    </citation>
    <scope>NUCLEOTIDE SEQUENCE [LARGE SCALE GENOMIC DNA]</scope>
    <source>
        <strain evidence="5 6">120-4 pot B 10/14</strain>
    </source>
</reference>
<evidence type="ECO:0000256" key="2">
    <source>
        <dbReference type="ARBA" id="ARBA00022679"/>
    </source>
</evidence>
<name>A0ABN7UDV8_GIGMA</name>
<keyword evidence="4" id="KW-0812">Transmembrane</keyword>
<feature type="non-terminal residue" evidence="5">
    <location>
        <position position="1"/>
    </location>
</feature>
<dbReference type="InterPro" id="IPR050271">
    <property type="entry name" value="UDP-glycosyltransferase"/>
</dbReference>
<feature type="transmembrane region" description="Helical" evidence="4">
    <location>
        <begin position="508"/>
        <end position="528"/>
    </location>
</feature>
<dbReference type="CDD" id="cd03784">
    <property type="entry name" value="GT1_Gtf-like"/>
    <property type="match status" value="1"/>
</dbReference>
<keyword evidence="6" id="KW-1185">Reference proteome</keyword>
<sequence>PLTEFIQRDSTLDRSNVPKNIIATSFVGSKSHLTPMLEICKILMDRGYNVTLITQGNFTAQSALYRSIPQVIINNDGMSYSFQELDKAVSGNDYFKVLSVLTSVASSYYVNYYNTYKKTAEEINVDLFICDYFLNHACFDLAWKLGKPVVGISTSSGLVITQPPYKSDPIFGCHVNMENESFYNRFRCAIIEPLKFIWKIFRMSNPPINELNIQRAKVGVEPYWDLKGRISNILFLFDSFFGFEIASPMSPLHQEIGPILPDTFPNLTPELYSFLADHPRTIYFALGTFACLPPQSYIILLRSFIEMIDQNIIDGVIWATVRMNSSEFLSFMDDDFPISSILNNEHPHINLIKFAPQFAILSHENTKVFLSHGGAASSHESIYTATPMLVLPITGDQPGNAEKLEMASMALRLSKHNLELNDIISKIKRLLNEDKFKKNVERLQFLAKVNSKRKYRGADLIEVLLNTINCKGVKDENGDVKINNDDFLKDWITPDIRMGFIRGMYLDVYGTALVILLLSIGGFIYVLWKIIRFFYSLKFLKLKRE</sequence>
<evidence type="ECO:0000313" key="5">
    <source>
        <dbReference type="EMBL" id="CAG8572282.1"/>
    </source>
</evidence>
<protein>
    <submittedName>
        <fullName evidence="5">18983_t:CDS:1</fullName>
    </submittedName>
</protein>
<dbReference type="PROSITE" id="PS00375">
    <property type="entry name" value="UDPGT"/>
    <property type="match status" value="1"/>
</dbReference>
<dbReference type="Pfam" id="PF00201">
    <property type="entry name" value="UDPGT"/>
    <property type="match status" value="1"/>
</dbReference>
<evidence type="ECO:0000313" key="6">
    <source>
        <dbReference type="Proteomes" id="UP000789901"/>
    </source>
</evidence>
<dbReference type="InterPro" id="IPR002213">
    <property type="entry name" value="UDP_glucos_trans"/>
</dbReference>
<comment type="caution">
    <text evidence="5">The sequence shown here is derived from an EMBL/GenBank/DDBJ whole genome shotgun (WGS) entry which is preliminary data.</text>
</comment>
<keyword evidence="1 3" id="KW-0328">Glycosyltransferase</keyword>
<comment type="similarity">
    <text evidence="3">Belongs to the UDP-glycosyltransferase family.</text>
</comment>
<evidence type="ECO:0000256" key="1">
    <source>
        <dbReference type="ARBA" id="ARBA00022676"/>
    </source>
</evidence>
<keyword evidence="4" id="KW-1133">Transmembrane helix</keyword>
<keyword evidence="4" id="KW-0472">Membrane</keyword>
<dbReference type="InterPro" id="IPR035595">
    <property type="entry name" value="UDP_glycos_trans_CS"/>
</dbReference>
<accession>A0ABN7UDV8</accession>
<dbReference type="EMBL" id="CAJVQB010002373">
    <property type="protein sequence ID" value="CAG8572282.1"/>
    <property type="molecule type" value="Genomic_DNA"/>
</dbReference>
<keyword evidence="2 3" id="KW-0808">Transferase</keyword>
<organism evidence="5 6">
    <name type="scientific">Gigaspora margarita</name>
    <dbReference type="NCBI Taxonomy" id="4874"/>
    <lineage>
        <taxon>Eukaryota</taxon>
        <taxon>Fungi</taxon>
        <taxon>Fungi incertae sedis</taxon>
        <taxon>Mucoromycota</taxon>
        <taxon>Glomeromycotina</taxon>
        <taxon>Glomeromycetes</taxon>
        <taxon>Diversisporales</taxon>
        <taxon>Gigasporaceae</taxon>
        <taxon>Gigaspora</taxon>
    </lineage>
</organism>
<dbReference type="PANTHER" id="PTHR48043:SF145">
    <property type="entry name" value="FI06409P-RELATED"/>
    <property type="match status" value="1"/>
</dbReference>
<proteinExistence type="inferred from homology"/>
<dbReference type="SUPFAM" id="SSF53756">
    <property type="entry name" value="UDP-Glycosyltransferase/glycogen phosphorylase"/>
    <property type="match status" value="1"/>
</dbReference>
<dbReference type="Gene3D" id="3.40.50.2000">
    <property type="entry name" value="Glycogen Phosphorylase B"/>
    <property type="match status" value="2"/>
</dbReference>